<dbReference type="InterPro" id="IPR032675">
    <property type="entry name" value="LRR_dom_sf"/>
</dbReference>
<dbReference type="Gene3D" id="3.80.10.10">
    <property type="entry name" value="Ribonuclease Inhibitor"/>
    <property type="match status" value="1"/>
</dbReference>
<gene>
    <name evidence="1" type="ORF">BV898_05034</name>
</gene>
<dbReference type="EMBL" id="MTYJ01000026">
    <property type="protein sequence ID" value="OQV20959.1"/>
    <property type="molecule type" value="Genomic_DNA"/>
</dbReference>
<evidence type="ECO:0000313" key="2">
    <source>
        <dbReference type="Proteomes" id="UP000192578"/>
    </source>
</evidence>
<comment type="caution">
    <text evidence="1">The sequence shown here is derived from an EMBL/GenBank/DDBJ whole genome shotgun (WGS) entry which is preliminary data.</text>
</comment>
<name>A0A1W0X0G7_HYPEX</name>
<dbReference type="AlphaFoldDB" id="A0A1W0X0G7"/>
<protein>
    <submittedName>
        <fullName evidence="1">ATP synthase subunit s, mitochondrial</fullName>
    </submittedName>
</protein>
<sequence length="206" mass="22692">MATICLRKSCSVAVATGFRQRQIMANMQIKRTAFAFLDAAWNRIDANRIKEVGPEKAAAEWLMRCGAAVKWRGQNKFMADYNAMELTSGADMKIEGINAAESCIMASGFDYLKGLSAVRQVKFNKTHHIDDLALKKLSLLQDTLEDLEVVSCGNVTDIGIKGLGELRKLKTVHLADLIGVKKPEECVKSLKAALPQCQIQFDGKAK</sequence>
<proteinExistence type="predicted"/>
<accession>A0A1W0X0G7</accession>
<reference evidence="2" key="1">
    <citation type="submission" date="2017-01" db="EMBL/GenBank/DDBJ databases">
        <title>Comparative genomics of anhydrobiosis in the tardigrade Hypsibius dujardini.</title>
        <authorList>
            <person name="Yoshida Y."/>
            <person name="Koutsovoulos G."/>
            <person name="Laetsch D."/>
            <person name="Stevens L."/>
            <person name="Kumar S."/>
            <person name="Horikawa D."/>
            <person name="Ishino K."/>
            <person name="Komine S."/>
            <person name="Tomita M."/>
            <person name="Blaxter M."/>
            <person name="Arakawa K."/>
        </authorList>
    </citation>
    <scope>NUCLEOTIDE SEQUENCE [LARGE SCALE GENOMIC DNA]</scope>
    <source>
        <strain evidence="2">Z151</strain>
    </source>
</reference>
<organism evidence="1 2">
    <name type="scientific">Hypsibius exemplaris</name>
    <name type="common">Freshwater tardigrade</name>
    <dbReference type="NCBI Taxonomy" id="2072580"/>
    <lineage>
        <taxon>Eukaryota</taxon>
        <taxon>Metazoa</taxon>
        <taxon>Ecdysozoa</taxon>
        <taxon>Tardigrada</taxon>
        <taxon>Eutardigrada</taxon>
        <taxon>Parachela</taxon>
        <taxon>Hypsibioidea</taxon>
        <taxon>Hypsibiidae</taxon>
        <taxon>Hypsibius</taxon>
    </lineage>
</organism>
<dbReference type="OrthoDB" id="5859291at2759"/>
<evidence type="ECO:0000313" key="1">
    <source>
        <dbReference type="EMBL" id="OQV20959.1"/>
    </source>
</evidence>
<dbReference type="Proteomes" id="UP000192578">
    <property type="component" value="Unassembled WGS sequence"/>
</dbReference>
<keyword evidence="2" id="KW-1185">Reference proteome</keyword>